<dbReference type="CDD" id="cd03362">
    <property type="entry name" value="TOPRIM_TopoIA_TopoIII"/>
    <property type="match status" value="1"/>
</dbReference>
<evidence type="ECO:0000256" key="4">
    <source>
        <dbReference type="ARBA" id="ARBA00022723"/>
    </source>
</evidence>
<dbReference type="InterPro" id="IPR023405">
    <property type="entry name" value="Topo_IA_core_domain"/>
</dbReference>
<dbReference type="GO" id="GO:0003917">
    <property type="term" value="F:DNA topoisomerase type I (single strand cut, ATP-independent) activity"/>
    <property type="evidence" value="ECO:0007669"/>
    <property type="project" value="UniProtKB-EC"/>
</dbReference>
<keyword evidence="8" id="KW-0799">Topoisomerase</keyword>
<evidence type="ECO:0000256" key="11">
    <source>
        <dbReference type="ARBA" id="ARBA00030003"/>
    </source>
</evidence>
<dbReference type="InterPro" id="IPR034144">
    <property type="entry name" value="TOPRIM_TopoIII"/>
</dbReference>
<dbReference type="Gene3D" id="3.30.65.10">
    <property type="entry name" value="Bacterial Topoisomerase I, domain 1"/>
    <property type="match status" value="2"/>
</dbReference>
<evidence type="ECO:0000256" key="12">
    <source>
        <dbReference type="ARBA" id="ARBA00031985"/>
    </source>
</evidence>
<dbReference type="InterPro" id="IPR013824">
    <property type="entry name" value="Topo_IA_cen_sub1"/>
</dbReference>
<dbReference type="Gene3D" id="1.10.290.10">
    <property type="entry name" value="Topoisomerase I, domain 4"/>
    <property type="match status" value="1"/>
</dbReference>
<keyword evidence="7" id="KW-0862">Zinc</keyword>
<dbReference type="SMART" id="SM00493">
    <property type="entry name" value="TOPRIM"/>
    <property type="match status" value="1"/>
</dbReference>
<dbReference type="Pfam" id="PF01751">
    <property type="entry name" value="Toprim"/>
    <property type="match status" value="1"/>
</dbReference>
<keyword evidence="6" id="KW-0863">Zinc-finger</keyword>
<comment type="catalytic activity">
    <reaction evidence="1">
        <text>ATP-independent breakage of single-stranded DNA, followed by passage and rejoining.</text>
        <dbReference type="EC" id="5.6.2.1"/>
    </reaction>
</comment>
<dbReference type="GO" id="GO:0006281">
    <property type="term" value="P:DNA repair"/>
    <property type="evidence" value="ECO:0007669"/>
    <property type="project" value="TreeGrafter"/>
</dbReference>
<dbReference type="PRINTS" id="PR00417">
    <property type="entry name" value="PRTPISMRASEI"/>
</dbReference>
<dbReference type="eggNOG" id="COG0551">
    <property type="taxonomic scope" value="Bacteria"/>
</dbReference>
<dbReference type="InterPro" id="IPR013826">
    <property type="entry name" value="Topo_IA_cen_sub3"/>
</dbReference>
<dbReference type="PROSITE" id="PS52039">
    <property type="entry name" value="TOPO_IA_2"/>
    <property type="match status" value="1"/>
</dbReference>
<dbReference type="SUPFAM" id="SSF56712">
    <property type="entry name" value="Prokaryotic type I DNA topoisomerase"/>
    <property type="match status" value="1"/>
</dbReference>
<evidence type="ECO:0000256" key="10">
    <source>
        <dbReference type="ARBA" id="ARBA00023235"/>
    </source>
</evidence>
<dbReference type="AlphaFoldDB" id="G8QNR5"/>
<dbReference type="InterPro" id="IPR013497">
    <property type="entry name" value="Topo_IA_cen"/>
</dbReference>
<dbReference type="InterPro" id="IPR003602">
    <property type="entry name" value="Topo_IA_DNA-bd_dom"/>
</dbReference>
<dbReference type="EC" id="5.6.2.1" evidence="3"/>
<protein>
    <recommendedName>
        <fullName evidence="3">DNA topoisomerase</fullName>
        <ecNumber evidence="3">5.6.2.1</ecNumber>
    </recommendedName>
    <alternativeName>
        <fullName evidence="14">Omega-protein</fullName>
    </alternativeName>
    <alternativeName>
        <fullName evidence="13">Relaxing enzyme</fullName>
    </alternativeName>
    <alternativeName>
        <fullName evidence="11">Swivelase</fullName>
    </alternativeName>
    <alternativeName>
        <fullName evidence="12">Untwisting enzyme</fullName>
    </alternativeName>
</protein>
<dbReference type="KEGG" id="dsu:Dsui_2608"/>
<dbReference type="InterPro" id="IPR006171">
    <property type="entry name" value="TOPRIM_dom"/>
</dbReference>
<dbReference type="InterPro" id="IPR013498">
    <property type="entry name" value="Topo_IA_Znf"/>
</dbReference>
<dbReference type="GO" id="GO:0006265">
    <property type="term" value="P:DNA topological change"/>
    <property type="evidence" value="ECO:0007669"/>
    <property type="project" value="InterPro"/>
</dbReference>
<feature type="domain" description="Toprim" evidence="15">
    <location>
        <begin position="3"/>
        <end position="133"/>
    </location>
</feature>
<evidence type="ECO:0000256" key="7">
    <source>
        <dbReference type="ARBA" id="ARBA00022833"/>
    </source>
</evidence>
<name>G8QNR5_AZOOP</name>
<dbReference type="InterPro" id="IPR023406">
    <property type="entry name" value="Topo_IA_AS"/>
</dbReference>
<dbReference type="Gene3D" id="1.10.460.10">
    <property type="entry name" value="Topoisomerase I, domain 2"/>
    <property type="match status" value="1"/>
</dbReference>
<dbReference type="GO" id="GO:0006310">
    <property type="term" value="P:DNA recombination"/>
    <property type="evidence" value="ECO:0007669"/>
    <property type="project" value="TreeGrafter"/>
</dbReference>
<evidence type="ECO:0000256" key="13">
    <source>
        <dbReference type="ARBA" id="ARBA00032235"/>
    </source>
</evidence>
<evidence type="ECO:0000256" key="3">
    <source>
        <dbReference type="ARBA" id="ARBA00012891"/>
    </source>
</evidence>
<dbReference type="RefSeq" id="WP_014237640.1">
    <property type="nucleotide sequence ID" value="NC_016616.1"/>
</dbReference>
<dbReference type="Pfam" id="PF01131">
    <property type="entry name" value="Topoisom_bac"/>
    <property type="match status" value="1"/>
</dbReference>
<dbReference type="InterPro" id="IPR025589">
    <property type="entry name" value="Toprim_C_rpt"/>
</dbReference>
<dbReference type="PANTHER" id="PTHR11390:SF21">
    <property type="entry name" value="DNA TOPOISOMERASE 3-ALPHA"/>
    <property type="match status" value="1"/>
</dbReference>
<dbReference type="SMART" id="SM00437">
    <property type="entry name" value="TOP1Ac"/>
    <property type="match status" value="1"/>
</dbReference>
<evidence type="ECO:0000256" key="9">
    <source>
        <dbReference type="ARBA" id="ARBA00023125"/>
    </source>
</evidence>
<evidence type="ECO:0000256" key="5">
    <source>
        <dbReference type="ARBA" id="ARBA00022737"/>
    </source>
</evidence>
<organism evidence="17 18">
    <name type="scientific">Azospira oryzae (strain ATCC BAA-33 / DSM 13638 / PS)</name>
    <name type="common">Dechlorosoma suillum</name>
    <dbReference type="NCBI Taxonomy" id="640081"/>
    <lineage>
        <taxon>Bacteria</taxon>
        <taxon>Pseudomonadati</taxon>
        <taxon>Pseudomonadota</taxon>
        <taxon>Betaproteobacteria</taxon>
        <taxon>Rhodocyclales</taxon>
        <taxon>Rhodocyclaceae</taxon>
        <taxon>Azospira</taxon>
    </lineage>
</organism>
<dbReference type="InterPro" id="IPR013825">
    <property type="entry name" value="Topo_IA_cen_sub2"/>
</dbReference>
<keyword evidence="10 17" id="KW-0413">Isomerase</keyword>
<keyword evidence="9" id="KW-0238">DNA-binding</keyword>
<dbReference type="PROSITE" id="PS50880">
    <property type="entry name" value="TOPRIM"/>
    <property type="match status" value="1"/>
</dbReference>
<dbReference type="GO" id="GO:0043597">
    <property type="term" value="C:cytoplasmic replication fork"/>
    <property type="evidence" value="ECO:0007669"/>
    <property type="project" value="TreeGrafter"/>
</dbReference>
<keyword evidence="4" id="KW-0479">Metal-binding</keyword>
<sequence length="818" mass="89002">MSKILIIPEKPSVAQDIAAALGGFSKREDWFERDDAIVCSALGHLVELACPEAEDPGFDLARLPAIPSRFNLAPIAKTSARLSLLKKLMNRQDVQLVVNACDAGREGELIFRYIYLCCGCRKPMQRMWIQSMTPAAIKEAFAKRRPGAELDGLFNSAQSRSEGDWLVGINGTRAYSILETRVTGERTLSTVGRVQTPTLALIVAREEAIRSFIAKPYYEIQGEFAAKTGVYGAKWIDTAFQADPSTPDARAERLFDKAKADAIVAKCTGKRPSSVADATTDSISTPPKLFDLTTLQREANKKFGFSASQTLAIAQALYEKQKVLTYPRTDSSALPEDYLDTARATLTRLGDGGLTVSPFAAKAVAMVKPDKRIFNNAKISDHFAIIPTGLVSATLSGEEAKIFDLVSRRFIAAFFPPAKYLQTVRLTVVEQETFRASGRVLVEEGWLAVYGKEADDSEDPALCAVAKDELPENRRIEAVSLKTKPPLRFTEATLLGAMESAGADIEDDELREAMKDRGLGTPATRASTIEALLADKDGKGRSIQPYVVREKKNLAPTNKAFKLVKFLRENGLTALASAETTGLWEFKLREMEKGRCQRSDFMGEIAALAREFVTRVQALAKDLPASAAMQAKPMAAACPKCGNTTMGATAKTFSCSCGFRIWREVAGRVLSDTEGEKLIAQGSLPTLAGFTSSKKKPFAAGLKLAEDLSGKVDFVFEQHTESSEAAAVACPQCGKPMRRRKGGTGFFWGCSGYPDCNHTMDDKDGKAVPKQPKVARQAGKVGETCPTCQKGKLTGRQSNGTSFLGCTKYPACRHYERV</sequence>
<dbReference type="Gene3D" id="3.40.50.140">
    <property type="match status" value="1"/>
</dbReference>
<reference evidence="17 18" key="1">
    <citation type="journal article" date="2012" name="J. Bacteriol.">
        <title>Complete genome sequence of the anaerobic perchlorate-reducing bacterium Azospira suillum strain PS.</title>
        <authorList>
            <person name="Byrne-Bailey K.G."/>
            <person name="Coates J.D."/>
        </authorList>
    </citation>
    <scope>NUCLEOTIDE SEQUENCE [LARGE SCALE GENOMIC DNA]</scope>
    <source>
        <strain evidence="18">ATCC BAA-33 / DSM 13638 / PS</strain>
    </source>
</reference>
<evidence type="ECO:0000256" key="8">
    <source>
        <dbReference type="ARBA" id="ARBA00023029"/>
    </source>
</evidence>
<gene>
    <name evidence="17" type="ordered locus">Dsui_2608</name>
</gene>
<feature type="domain" description="Topo IA-type catalytic" evidence="16">
    <location>
        <begin position="150"/>
        <end position="613"/>
    </location>
</feature>
<evidence type="ECO:0000313" key="18">
    <source>
        <dbReference type="Proteomes" id="UP000005633"/>
    </source>
</evidence>
<dbReference type="eggNOG" id="COG0550">
    <property type="taxonomic scope" value="Bacteria"/>
</dbReference>
<comment type="similarity">
    <text evidence="2">Belongs to the type IA topoisomerase family.</text>
</comment>
<evidence type="ECO:0000259" key="16">
    <source>
        <dbReference type="PROSITE" id="PS52039"/>
    </source>
</evidence>
<dbReference type="InterPro" id="IPR000380">
    <property type="entry name" value="Topo_IA"/>
</dbReference>
<dbReference type="EMBL" id="CP003153">
    <property type="protein sequence ID" value="AEV26959.1"/>
    <property type="molecule type" value="Genomic_DNA"/>
</dbReference>
<evidence type="ECO:0000256" key="1">
    <source>
        <dbReference type="ARBA" id="ARBA00000213"/>
    </source>
</evidence>
<evidence type="ECO:0000313" key="17">
    <source>
        <dbReference type="EMBL" id="AEV26959.1"/>
    </source>
</evidence>
<dbReference type="PANTHER" id="PTHR11390">
    <property type="entry name" value="PROKARYOTIC DNA TOPOISOMERASE"/>
    <property type="match status" value="1"/>
</dbReference>
<dbReference type="GO" id="GO:0003677">
    <property type="term" value="F:DNA binding"/>
    <property type="evidence" value="ECO:0007669"/>
    <property type="project" value="UniProtKB-KW"/>
</dbReference>
<proteinExistence type="inferred from homology"/>
<dbReference type="InterPro" id="IPR003601">
    <property type="entry name" value="Topo_IA_2"/>
</dbReference>
<dbReference type="SMART" id="SM00436">
    <property type="entry name" value="TOP1Bc"/>
    <property type="match status" value="1"/>
</dbReference>
<dbReference type="OrthoDB" id="9803554at2"/>
<dbReference type="HOGENOM" id="CLU_002929_5_2_4"/>
<keyword evidence="5" id="KW-0677">Repeat</keyword>
<evidence type="ECO:0000259" key="15">
    <source>
        <dbReference type="PROSITE" id="PS50880"/>
    </source>
</evidence>
<dbReference type="Proteomes" id="UP000005633">
    <property type="component" value="Chromosome"/>
</dbReference>
<dbReference type="GO" id="GO:0008270">
    <property type="term" value="F:zinc ion binding"/>
    <property type="evidence" value="ECO:0007669"/>
    <property type="project" value="UniProtKB-KW"/>
</dbReference>
<evidence type="ECO:0000256" key="2">
    <source>
        <dbReference type="ARBA" id="ARBA00009446"/>
    </source>
</evidence>
<dbReference type="CDD" id="cd00186">
    <property type="entry name" value="TOP1Ac"/>
    <property type="match status" value="1"/>
</dbReference>
<dbReference type="Pfam" id="PF13342">
    <property type="entry name" value="Toprim_Crpt"/>
    <property type="match status" value="1"/>
</dbReference>
<dbReference type="PROSITE" id="PS00396">
    <property type="entry name" value="TOPO_IA_1"/>
    <property type="match status" value="1"/>
</dbReference>
<accession>G8QNR5</accession>
<dbReference type="Pfam" id="PF01396">
    <property type="entry name" value="Zn_ribbon_Top1"/>
    <property type="match status" value="2"/>
</dbReference>
<dbReference type="SUPFAM" id="SSF57783">
    <property type="entry name" value="Zinc beta-ribbon"/>
    <property type="match status" value="1"/>
</dbReference>
<evidence type="ECO:0000256" key="6">
    <source>
        <dbReference type="ARBA" id="ARBA00022771"/>
    </source>
</evidence>
<evidence type="ECO:0000256" key="14">
    <source>
        <dbReference type="ARBA" id="ARBA00032877"/>
    </source>
</evidence>
<dbReference type="Gene3D" id="2.70.20.10">
    <property type="entry name" value="Topoisomerase I, domain 3"/>
    <property type="match status" value="1"/>
</dbReference>
<dbReference type="STRING" id="640081.Dsui_2608"/>